<name>A0A5D2ACS1_GOSDA</name>
<organism evidence="1 2">
    <name type="scientific">Gossypium darwinii</name>
    <name type="common">Darwin's cotton</name>
    <name type="synonym">Gossypium barbadense var. darwinii</name>
    <dbReference type="NCBI Taxonomy" id="34276"/>
    <lineage>
        <taxon>Eukaryota</taxon>
        <taxon>Viridiplantae</taxon>
        <taxon>Streptophyta</taxon>
        <taxon>Embryophyta</taxon>
        <taxon>Tracheophyta</taxon>
        <taxon>Spermatophyta</taxon>
        <taxon>Magnoliopsida</taxon>
        <taxon>eudicotyledons</taxon>
        <taxon>Gunneridae</taxon>
        <taxon>Pentapetalae</taxon>
        <taxon>rosids</taxon>
        <taxon>malvids</taxon>
        <taxon>Malvales</taxon>
        <taxon>Malvaceae</taxon>
        <taxon>Malvoideae</taxon>
        <taxon>Gossypium</taxon>
    </lineage>
</organism>
<proteinExistence type="predicted"/>
<protein>
    <submittedName>
        <fullName evidence="1">Uncharacterized protein</fullName>
    </submittedName>
</protein>
<accession>A0A5D2ACS1</accession>
<dbReference type="AlphaFoldDB" id="A0A5D2ACS1"/>
<evidence type="ECO:0000313" key="1">
    <source>
        <dbReference type="EMBL" id="TYG41696.1"/>
    </source>
</evidence>
<sequence>MKKIKNVNNPLMLPFAVTAAAGVASSSPLLLTLKFPPFNFDWNEAKQRCQRRTTVGTWKT</sequence>
<reference evidence="1 2" key="1">
    <citation type="submission" date="2019-06" db="EMBL/GenBank/DDBJ databases">
        <title>WGS assembly of Gossypium darwinii.</title>
        <authorList>
            <person name="Chen Z.J."/>
            <person name="Sreedasyam A."/>
            <person name="Ando A."/>
            <person name="Song Q."/>
            <person name="De L."/>
            <person name="Hulse-Kemp A."/>
            <person name="Ding M."/>
            <person name="Ye W."/>
            <person name="Kirkbride R."/>
            <person name="Jenkins J."/>
            <person name="Plott C."/>
            <person name="Lovell J."/>
            <person name="Lin Y.-M."/>
            <person name="Vaughn R."/>
            <person name="Liu B."/>
            <person name="Li W."/>
            <person name="Simpson S."/>
            <person name="Scheffler B."/>
            <person name="Saski C."/>
            <person name="Grover C."/>
            <person name="Hu G."/>
            <person name="Conover J."/>
            <person name="Carlson J."/>
            <person name="Shu S."/>
            <person name="Boston L."/>
            <person name="Williams M."/>
            <person name="Peterson D."/>
            <person name="Mcgee K."/>
            <person name="Jones D."/>
            <person name="Wendel J."/>
            <person name="Stelly D."/>
            <person name="Grimwood J."/>
            <person name="Schmutz J."/>
        </authorList>
    </citation>
    <scope>NUCLEOTIDE SEQUENCE [LARGE SCALE GENOMIC DNA]</scope>
    <source>
        <strain evidence="1">1808015.09</strain>
    </source>
</reference>
<dbReference type="Proteomes" id="UP000323506">
    <property type="component" value="Chromosome D12"/>
</dbReference>
<keyword evidence="2" id="KW-1185">Reference proteome</keyword>
<gene>
    <name evidence="1" type="ORF">ES288_D12G196300v1</name>
</gene>
<evidence type="ECO:0000313" key="2">
    <source>
        <dbReference type="Proteomes" id="UP000323506"/>
    </source>
</evidence>
<dbReference type="EMBL" id="CM017712">
    <property type="protein sequence ID" value="TYG41696.1"/>
    <property type="molecule type" value="Genomic_DNA"/>
</dbReference>